<keyword evidence="4" id="KW-0645">Protease</keyword>
<feature type="region of interest" description="Disordered" evidence="1">
    <location>
        <begin position="172"/>
        <end position="208"/>
    </location>
</feature>
<dbReference type="SUPFAM" id="SSF50630">
    <property type="entry name" value="Acid proteases"/>
    <property type="match status" value="1"/>
</dbReference>
<organism evidence="5 6">
    <name type="scientific">Halomonas cupida</name>
    <dbReference type="NCBI Taxonomy" id="44933"/>
    <lineage>
        <taxon>Bacteria</taxon>
        <taxon>Pseudomonadati</taxon>
        <taxon>Pseudomonadota</taxon>
        <taxon>Gammaproteobacteria</taxon>
        <taxon>Oceanospirillales</taxon>
        <taxon>Halomonadaceae</taxon>
        <taxon>Halomonas</taxon>
    </lineage>
</organism>
<name>A0A1M7HD41_9GAMM</name>
<evidence type="ECO:0000313" key="4">
    <source>
        <dbReference type="EMBL" id="GEN25509.1"/>
    </source>
</evidence>
<dbReference type="GO" id="GO:0008233">
    <property type="term" value="F:peptidase activity"/>
    <property type="evidence" value="ECO:0007669"/>
    <property type="project" value="UniProtKB-KW"/>
</dbReference>
<evidence type="ECO:0000313" key="5">
    <source>
        <dbReference type="EMBL" id="SHM26390.1"/>
    </source>
</evidence>
<dbReference type="STRING" id="44933.SAMN05660971_02588"/>
<gene>
    <name evidence="4" type="ORF">HCU01_34580</name>
    <name evidence="5" type="ORF">SAMN05660971_02588</name>
</gene>
<dbReference type="Proteomes" id="UP000321726">
    <property type="component" value="Unassembled WGS sequence"/>
</dbReference>
<feature type="chain" id="PRO_5013178462" evidence="2">
    <location>
        <begin position="28"/>
        <end position="208"/>
    </location>
</feature>
<evidence type="ECO:0000313" key="6">
    <source>
        <dbReference type="Proteomes" id="UP000184123"/>
    </source>
</evidence>
<proteinExistence type="predicted"/>
<dbReference type="PANTHER" id="PTHR38037">
    <property type="entry name" value="ZN_PROTEASE DOMAIN-CONTAINING PROTEIN"/>
    <property type="match status" value="1"/>
</dbReference>
<evidence type="ECO:0000313" key="7">
    <source>
        <dbReference type="Proteomes" id="UP000321726"/>
    </source>
</evidence>
<dbReference type="Gene3D" id="2.40.70.10">
    <property type="entry name" value="Acid Proteases"/>
    <property type="match status" value="1"/>
</dbReference>
<protein>
    <submittedName>
        <fullName evidence="4">ATP-dependent Zn protease</fullName>
    </submittedName>
    <submittedName>
        <fullName evidence="5">Uncharacterized conserved protein</fullName>
    </submittedName>
</protein>
<dbReference type="RefSeq" id="WP_073435617.1">
    <property type="nucleotide sequence ID" value="NZ_BJXU01000151.1"/>
</dbReference>
<dbReference type="GO" id="GO:0006508">
    <property type="term" value="P:proteolysis"/>
    <property type="evidence" value="ECO:0007669"/>
    <property type="project" value="UniProtKB-KW"/>
</dbReference>
<reference evidence="5 6" key="1">
    <citation type="submission" date="2016-11" db="EMBL/GenBank/DDBJ databases">
        <authorList>
            <person name="Jaros S."/>
            <person name="Januszkiewicz K."/>
            <person name="Wedrychowicz H."/>
        </authorList>
    </citation>
    <scope>NUCLEOTIDE SEQUENCE [LARGE SCALE GENOMIC DNA]</scope>
    <source>
        <strain evidence="5 6">DSM 4740</strain>
    </source>
</reference>
<feature type="signal peptide" evidence="2">
    <location>
        <begin position="1"/>
        <end position="27"/>
    </location>
</feature>
<keyword evidence="7" id="KW-1185">Reference proteome</keyword>
<dbReference type="EMBL" id="FRCA01000006">
    <property type="protein sequence ID" value="SHM26390.1"/>
    <property type="molecule type" value="Genomic_DNA"/>
</dbReference>
<dbReference type="Pfam" id="PF05618">
    <property type="entry name" value="Zn_protease"/>
    <property type="match status" value="1"/>
</dbReference>
<dbReference type="InterPro" id="IPR008503">
    <property type="entry name" value="Asp_endopeptidase"/>
</dbReference>
<feature type="compositionally biased region" description="Basic and acidic residues" evidence="1">
    <location>
        <begin position="180"/>
        <end position="195"/>
    </location>
</feature>
<dbReference type="OrthoDB" id="8546610at2"/>
<evidence type="ECO:0000259" key="3">
    <source>
        <dbReference type="Pfam" id="PF05618"/>
    </source>
</evidence>
<sequence length="208" mass="23427">MISSRKSLVRAWTLALALLPLSGIAMADDDHDSPEVFGWVEKATLAPWDVEVKAKLDSGALTSSLDARDIERFDKDGEPWVRFSLELTDEATGEDFRKELERPLYRDMSVRGAGGRDERLVVLLKVCLGDTIHEEQFGLRNREDMIYPLLLGRRTIGELGLLDVNETFMTEPNCTEDSPVIEHESEGEYDTNRTDDENDDDSDSDSDS</sequence>
<accession>A0A1M7HD41</accession>
<feature type="domain" description="Retropepsin-like aspartic endopeptidase" evidence="3">
    <location>
        <begin position="36"/>
        <end position="170"/>
    </location>
</feature>
<keyword evidence="2" id="KW-0732">Signal</keyword>
<keyword evidence="4" id="KW-0378">Hydrolase</keyword>
<evidence type="ECO:0000256" key="1">
    <source>
        <dbReference type="SAM" id="MobiDB-lite"/>
    </source>
</evidence>
<dbReference type="AlphaFoldDB" id="A0A1M7HD41"/>
<feature type="compositionally biased region" description="Acidic residues" evidence="1">
    <location>
        <begin position="196"/>
        <end position="208"/>
    </location>
</feature>
<dbReference type="Proteomes" id="UP000184123">
    <property type="component" value="Unassembled WGS sequence"/>
</dbReference>
<dbReference type="InterPro" id="IPR021109">
    <property type="entry name" value="Peptidase_aspartic_dom_sf"/>
</dbReference>
<evidence type="ECO:0000256" key="2">
    <source>
        <dbReference type="SAM" id="SignalP"/>
    </source>
</evidence>
<dbReference type="PANTHER" id="PTHR38037:SF2">
    <property type="entry name" value="ATP-DEPENDENT ZINC PROTEASE DOMAIN-CONTAINING PROTEIN-RELATED"/>
    <property type="match status" value="1"/>
</dbReference>
<reference evidence="4 7" key="2">
    <citation type="submission" date="2019-07" db="EMBL/GenBank/DDBJ databases">
        <title>Whole genome shotgun sequence of Halomonas cupida NBRC 102219.</title>
        <authorList>
            <person name="Hosoyama A."/>
            <person name="Uohara A."/>
            <person name="Ohji S."/>
            <person name="Ichikawa N."/>
        </authorList>
    </citation>
    <scope>NUCLEOTIDE SEQUENCE [LARGE SCALE GENOMIC DNA]</scope>
    <source>
        <strain evidence="4 7">NBRC 102219</strain>
    </source>
</reference>
<dbReference type="EMBL" id="BJXU01000151">
    <property type="protein sequence ID" value="GEN25509.1"/>
    <property type="molecule type" value="Genomic_DNA"/>
</dbReference>